<dbReference type="EMBL" id="CADCTY010001490">
    <property type="protein sequence ID" value="CAA9372767.1"/>
    <property type="molecule type" value="Genomic_DNA"/>
</dbReference>
<reference evidence="1" key="1">
    <citation type="submission" date="2020-02" db="EMBL/GenBank/DDBJ databases">
        <authorList>
            <person name="Meier V. D."/>
        </authorList>
    </citation>
    <scope>NUCLEOTIDE SEQUENCE</scope>
    <source>
        <strain evidence="1">AVDCRST_MAG94</strain>
    </source>
</reference>
<sequence length="51" mass="6082">MPELTWLENPKTLRQYATIQALNTMPWWMPPQWAIALAERRAKVVCDRLSR</sequence>
<gene>
    <name evidence="1" type="ORF">AVDCRST_MAG94-4290</name>
</gene>
<protein>
    <submittedName>
        <fullName evidence="1">Uncharacterized protein</fullName>
    </submittedName>
</protein>
<accession>A0A6J4MYN4</accession>
<name>A0A6J4MYN4_9CYAN</name>
<proteinExistence type="predicted"/>
<dbReference type="AlphaFoldDB" id="A0A6J4MYN4"/>
<organism evidence="1">
    <name type="scientific">uncultured Leptolyngbya sp</name>
    <dbReference type="NCBI Taxonomy" id="332963"/>
    <lineage>
        <taxon>Bacteria</taxon>
        <taxon>Bacillati</taxon>
        <taxon>Cyanobacteriota</taxon>
        <taxon>Cyanophyceae</taxon>
        <taxon>Leptolyngbyales</taxon>
        <taxon>Leptolyngbyaceae</taxon>
        <taxon>Leptolyngbya group</taxon>
        <taxon>Leptolyngbya</taxon>
        <taxon>environmental samples</taxon>
    </lineage>
</organism>
<evidence type="ECO:0000313" key="1">
    <source>
        <dbReference type="EMBL" id="CAA9372767.1"/>
    </source>
</evidence>